<dbReference type="EMBL" id="LITU01000065">
    <property type="protein sequence ID" value="KOY15100.1"/>
    <property type="molecule type" value="Genomic_DNA"/>
</dbReference>
<evidence type="ECO:0000313" key="1">
    <source>
        <dbReference type="EMBL" id="KOY15100.1"/>
    </source>
</evidence>
<dbReference type="SUPFAM" id="SSF50939">
    <property type="entry name" value="Sialidases"/>
    <property type="match status" value="1"/>
</dbReference>
<dbReference type="OrthoDB" id="568945at2"/>
<gene>
    <name evidence="1" type="ORF">AMS66_17820</name>
</gene>
<dbReference type="AlphaFoldDB" id="A0A0M9BM25"/>
<reference evidence="1 2" key="1">
    <citation type="submission" date="2015-08" db="EMBL/GenBank/DDBJ databases">
        <title>Draft genome sequence of cellulolytic and xylanolytic Paenibacillus sp. A59, isolated from a decaying forest soil from Patagonia, Argentina.</title>
        <authorList>
            <person name="Ghio S."/>
            <person name="Caceres A.M."/>
            <person name="Talia P."/>
            <person name="Grasso D."/>
            <person name="Campos E."/>
        </authorList>
    </citation>
    <scope>NUCLEOTIDE SEQUENCE [LARGE SCALE GENOMIC DNA]</scope>
    <source>
        <strain evidence="1 2">A59</strain>
    </source>
</reference>
<dbReference type="Proteomes" id="UP000037688">
    <property type="component" value="Unassembled WGS sequence"/>
</dbReference>
<organism evidence="1 2">
    <name type="scientific">Paenibacillus xylanivorans</name>
    <dbReference type="NCBI Taxonomy" id="1705561"/>
    <lineage>
        <taxon>Bacteria</taxon>
        <taxon>Bacillati</taxon>
        <taxon>Bacillota</taxon>
        <taxon>Bacilli</taxon>
        <taxon>Bacillales</taxon>
        <taxon>Paenibacillaceae</taxon>
        <taxon>Paenibacillus</taxon>
    </lineage>
</organism>
<evidence type="ECO:0000313" key="2">
    <source>
        <dbReference type="Proteomes" id="UP000037688"/>
    </source>
</evidence>
<keyword evidence="2" id="KW-1185">Reference proteome</keyword>
<comment type="caution">
    <text evidence="1">The sequence shown here is derived from an EMBL/GenBank/DDBJ whole genome shotgun (WGS) entry which is preliminary data.</text>
</comment>
<accession>A0A0M9BM25</accession>
<name>A0A0M9BM25_9BACL</name>
<protein>
    <submittedName>
        <fullName evidence="1">Uncharacterized protein</fullName>
    </submittedName>
</protein>
<dbReference type="RefSeq" id="WP_053782083.1">
    <property type="nucleotide sequence ID" value="NZ_LITU01000065.1"/>
</dbReference>
<dbReference type="InterPro" id="IPR036278">
    <property type="entry name" value="Sialidase_sf"/>
</dbReference>
<dbReference type="PATRIC" id="fig|1705561.3.peg.3671"/>
<sequence length="437" mass="49056">MQRNTKWAAVILTLVAGMGWLLMGNSKPKNNTAADQQPPAERMLAKVSNAPITSADVTSKIELLGRPFKKGPYANNVWDLQLYRGKIYMGHGNSSNLGVSPNAGPIPVIYFDTATPKFVTQSVTNRNPSIVPSTKMFVDEEQIDIFKVLNDKLYIPGNDSDGEQWDMGNFYRLDGDVWTKYRNLPLGVHVYDLASYQGKLFAALGTEQKPTVLISHDQGESWQKFATINTFGFRAYTLFEIKGKLYASGMMYPANNIWGDKTNILEINEKLEKKDVLIYGSKMLPGLSYQTGTVPYNKIGKNINFNNKLLYIAGGVFNDGQLLPKSLNIMTDINQASRVILPDTQALPTDLLQRDGKVYVLSYTRKSANLYINRVYQSTDLTTWNEILRFNQDTYARSFEEHEGDFYFGLGTDPDVLSTSSGKLLRVNRNDIPVNSN</sequence>
<proteinExistence type="predicted"/>